<evidence type="ECO:0000256" key="1">
    <source>
        <dbReference type="ARBA" id="ARBA00001966"/>
    </source>
</evidence>
<dbReference type="SUPFAM" id="SSF102114">
    <property type="entry name" value="Radical SAM enzymes"/>
    <property type="match status" value="1"/>
</dbReference>
<name>A0A068BDD1_VIBAL</name>
<keyword evidence="4" id="KW-0408">Iron</keyword>
<dbReference type="Gene3D" id="3.20.20.70">
    <property type="entry name" value="Aldolase class I"/>
    <property type="match status" value="1"/>
</dbReference>
<evidence type="ECO:0000256" key="2">
    <source>
        <dbReference type="ARBA" id="ARBA00022691"/>
    </source>
</evidence>
<dbReference type="GO" id="GO:0005737">
    <property type="term" value="C:cytoplasm"/>
    <property type="evidence" value="ECO:0007669"/>
    <property type="project" value="TreeGrafter"/>
</dbReference>
<dbReference type="GO" id="GO:0003824">
    <property type="term" value="F:catalytic activity"/>
    <property type="evidence" value="ECO:0007669"/>
    <property type="project" value="InterPro"/>
</dbReference>
<organism evidence="7">
    <name type="scientific">Vibrio alginolyticus</name>
    <dbReference type="NCBI Taxonomy" id="663"/>
    <lineage>
        <taxon>Bacteria</taxon>
        <taxon>Pseudomonadati</taxon>
        <taxon>Pseudomonadota</taxon>
        <taxon>Gammaproteobacteria</taxon>
        <taxon>Vibrionales</taxon>
        <taxon>Vibrionaceae</taxon>
        <taxon>Vibrio</taxon>
    </lineage>
</organism>
<dbReference type="GO" id="GO:0051539">
    <property type="term" value="F:4 iron, 4 sulfur cluster binding"/>
    <property type="evidence" value="ECO:0007669"/>
    <property type="project" value="TreeGrafter"/>
</dbReference>
<proteinExistence type="predicted"/>
<accession>A0A068BDD1</accession>
<dbReference type="NCBIfam" id="TIGR04107">
    <property type="entry name" value="rSAM_HutW"/>
    <property type="match status" value="1"/>
</dbReference>
<keyword evidence="5" id="KW-0411">Iron-sulfur</keyword>
<dbReference type="EMBL" id="KJ637320">
    <property type="protein sequence ID" value="AIC83437.1"/>
    <property type="molecule type" value="Genomic_DNA"/>
</dbReference>
<keyword evidence="3" id="KW-0479">Metal-binding</keyword>
<dbReference type="PROSITE" id="PS51918">
    <property type="entry name" value="RADICAL_SAM"/>
    <property type="match status" value="1"/>
</dbReference>
<evidence type="ECO:0000256" key="4">
    <source>
        <dbReference type="ARBA" id="ARBA00023004"/>
    </source>
</evidence>
<dbReference type="AlphaFoldDB" id="A0A068BDD1"/>
<dbReference type="SFLD" id="SFLDG01082">
    <property type="entry name" value="B12-binding_domain_containing"/>
    <property type="match status" value="1"/>
</dbReference>
<dbReference type="GO" id="GO:0046872">
    <property type="term" value="F:metal ion binding"/>
    <property type="evidence" value="ECO:0007669"/>
    <property type="project" value="UniProtKB-KW"/>
</dbReference>
<dbReference type="InterPro" id="IPR013785">
    <property type="entry name" value="Aldolase_TIM"/>
</dbReference>
<dbReference type="CDD" id="cd01335">
    <property type="entry name" value="Radical_SAM"/>
    <property type="match status" value="1"/>
</dbReference>
<dbReference type="PANTHER" id="PTHR13932:SF9">
    <property type="entry name" value="COPROPORPHYRINOGEN III OXIDASE"/>
    <property type="match status" value="1"/>
</dbReference>
<dbReference type="SMART" id="SM00729">
    <property type="entry name" value="Elp3"/>
    <property type="match status" value="1"/>
</dbReference>
<dbReference type="SFLD" id="SFLDF00311">
    <property type="entry name" value="heme_degradation_proteins_(Hut"/>
    <property type="match status" value="1"/>
</dbReference>
<evidence type="ECO:0000256" key="3">
    <source>
        <dbReference type="ARBA" id="ARBA00022723"/>
    </source>
</evidence>
<sequence length="478" mass="52932">MILAEFSRSASIPYMMGVKRVYMSVDIDKLDESVLGSDSPDPLRFAFVKKHSAHAGGASVPVPSSQQQAIFSSITANSIKATNKRCLYIHVPFCRVRCTFCNFFQNAASRTLVDEYFEALMQELREKAALPWTQNGIFHAVYIGGGTPTDLSPVQVRVLGQAIRDHFPLAADCEITLEGRINRFSDELYQGALEGGFNRFSFGVQSFNTQVRRSAKRLDDREDVLKRVSEIAKEDKIPVIIDLLYGLPYQTKEVLEQDLNDLLSTGAHGLDLYQLVVGGSAPMLNLVEKGKIPPPATTPEKAGMYELGVNFMAKHHMKQLSVNHWAIDNRERSLYNSLAKTYAEVLPIGCGAGGNIGGYGMMQHRTLETYIKAVKEGQSTIAMMMKQSPLEPLFSALKSAFDRGIVQANQLPSFMGEDAFVFLLPLFKVWQAKGLVQLHERSAVLTLAGSFWAVSLAQSCIQVLTSEMNETVPKAFNN</sequence>
<reference evidence="7" key="1">
    <citation type="submission" date="2014-03" db="EMBL/GenBank/DDBJ databases">
        <authorList>
            <person name="Xue L."/>
            <person name="Pang H."/>
            <person name="Jian J."/>
            <person name="Wu Z."/>
        </authorList>
    </citation>
    <scope>NUCLEOTIDE SEQUENCE</scope>
    <source>
        <strain evidence="7">HY9901</strain>
    </source>
</reference>
<feature type="domain" description="Radical SAM core" evidence="6">
    <location>
        <begin position="79"/>
        <end position="318"/>
    </location>
</feature>
<evidence type="ECO:0000256" key="5">
    <source>
        <dbReference type="ARBA" id="ARBA00023014"/>
    </source>
</evidence>
<dbReference type="InterPro" id="IPR007197">
    <property type="entry name" value="rSAM"/>
</dbReference>
<dbReference type="InterPro" id="IPR058240">
    <property type="entry name" value="rSAM_sf"/>
</dbReference>
<dbReference type="InterPro" id="IPR034505">
    <property type="entry name" value="Coproporphyrinogen-III_oxidase"/>
</dbReference>
<gene>
    <name evidence="7" type="primary">hutW</name>
</gene>
<dbReference type="InterPro" id="IPR006638">
    <property type="entry name" value="Elp3/MiaA/NifB-like_rSAM"/>
</dbReference>
<dbReference type="SFLD" id="SFLDG01065">
    <property type="entry name" value="anaerobic_coproporphyrinogen-I"/>
    <property type="match status" value="1"/>
</dbReference>
<protein>
    <submittedName>
        <fullName evidence="7">HutW</fullName>
    </submittedName>
</protein>
<evidence type="ECO:0000259" key="6">
    <source>
        <dbReference type="PROSITE" id="PS51918"/>
    </source>
</evidence>
<dbReference type="GO" id="GO:0006779">
    <property type="term" value="P:porphyrin-containing compound biosynthetic process"/>
    <property type="evidence" value="ECO:0007669"/>
    <property type="project" value="TreeGrafter"/>
</dbReference>
<dbReference type="InterPro" id="IPR026332">
    <property type="entry name" value="HutW"/>
</dbReference>
<evidence type="ECO:0000313" key="7">
    <source>
        <dbReference type="EMBL" id="AIC83437.1"/>
    </source>
</evidence>
<keyword evidence="2" id="KW-0949">S-adenosyl-L-methionine</keyword>
<comment type="cofactor">
    <cofactor evidence="1">
        <name>[4Fe-4S] cluster</name>
        <dbReference type="ChEBI" id="CHEBI:49883"/>
    </cofactor>
</comment>
<dbReference type="Pfam" id="PF04055">
    <property type="entry name" value="Radical_SAM"/>
    <property type="match status" value="1"/>
</dbReference>
<dbReference type="PANTHER" id="PTHR13932">
    <property type="entry name" value="COPROPORPHYRINIGEN III OXIDASE"/>
    <property type="match status" value="1"/>
</dbReference>
<dbReference type="SFLD" id="SFLDS00029">
    <property type="entry name" value="Radical_SAM"/>
    <property type="match status" value="1"/>
</dbReference>